<feature type="repeat" description="TPR" evidence="8">
    <location>
        <begin position="242"/>
        <end position="275"/>
    </location>
</feature>
<dbReference type="SUPFAM" id="SSF53756">
    <property type="entry name" value="UDP-Glycosyltransferase/glycogen phosphorylase"/>
    <property type="match status" value="1"/>
</dbReference>
<feature type="repeat" description="TPR" evidence="8">
    <location>
        <begin position="208"/>
        <end position="241"/>
    </location>
</feature>
<dbReference type="AlphaFoldDB" id="A0A6P2CUL9"/>
<dbReference type="InterPro" id="IPR011990">
    <property type="entry name" value="TPR-like_helical_dom_sf"/>
</dbReference>
<dbReference type="InterPro" id="IPR029489">
    <property type="entry name" value="OGT/SEC/SPY_C"/>
</dbReference>
<evidence type="ECO:0000256" key="7">
    <source>
        <dbReference type="ARBA" id="ARBA00022803"/>
    </source>
</evidence>
<dbReference type="Pfam" id="PF13424">
    <property type="entry name" value="TPR_12"/>
    <property type="match status" value="1"/>
</dbReference>
<dbReference type="Pfam" id="PF13414">
    <property type="entry name" value="TPR_11"/>
    <property type="match status" value="1"/>
</dbReference>
<comment type="pathway">
    <text evidence="1">Protein modification; protein glycosylation.</text>
</comment>
<dbReference type="PANTHER" id="PTHR44835">
    <property type="entry name" value="UDP-N-ACETYLGLUCOSAMINE--PEPTIDE N-ACETYLGLUCOSAMINYLTRANSFERASE SPINDLY-RELATED"/>
    <property type="match status" value="1"/>
</dbReference>
<dbReference type="PROSITE" id="PS50293">
    <property type="entry name" value="TPR_REGION"/>
    <property type="match status" value="2"/>
</dbReference>
<evidence type="ECO:0000256" key="3">
    <source>
        <dbReference type="ARBA" id="ARBA00011970"/>
    </source>
</evidence>
<keyword evidence="6" id="KW-0677">Repeat</keyword>
<dbReference type="PROSITE" id="PS50005">
    <property type="entry name" value="TPR"/>
    <property type="match status" value="7"/>
</dbReference>
<keyword evidence="5" id="KW-0808">Transferase</keyword>
<dbReference type="Pfam" id="PF13432">
    <property type="entry name" value="TPR_16"/>
    <property type="match status" value="1"/>
</dbReference>
<dbReference type="InterPro" id="IPR051939">
    <property type="entry name" value="Glycosyltr_41/O-GlcNAc_trsf"/>
</dbReference>
<evidence type="ECO:0000313" key="11">
    <source>
        <dbReference type="Proteomes" id="UP000464178"/>
    </source>
</evidence>
<dbReference type="Pfam" id="PF13844">
    <property type="entry name" value="Glyco_transf_41"/>
    <property type="match status" value="2"/>
</dbReference>
<feature type="repeat" description="TPR" evidence="8">
    <location>
        <begin position="72"/>
        <end position="105"/>
    </location>
</feature>
<dbReference type="RefSeq" id="WP_162665887.1">
    <property type="nucleotide sequence ID" value="NZ_LR593886.1"/>
</dbReference>
<gene>
    <name evidence="10" type="ORF">SOIL9_69120</name>
</gene>
<evidence type="ECO:0000259" key="9">
    <source>
        <dbReference type="Pfam" id="PF13844"/>
    </source>
</evidence>
<evidence type="ECO:0000256" key="6">
    <source>
        <dbReference type="ARBA" id="ARBA00022737"/>
    </source>
</evidence>
<evidence type="ECO:0000256" key="2">
    <source>
        <dbReference type="ARBA" id="ARBA00005386"/>
    </source>
</evidence>
<feature type="repeat" description="TPR" evidence="8">
    <location>
        <begin position="106"/>
        <end position="139"/>
    </location>
</feature>
<comment type="similarity">
    <text evidence="2">Belongs to the glycosyltransferase 41 family. O-GlcNAc transferase subfamily.</text>
</comment>
<dbReference type="Gene3D" id="1.25.40.10">
    <property type="entry name" value="Tetratricopeptide repeat domain"/>
    <property type="match status" value="1"/>
</dbReference>
<dbReference type="GO" id="GO:0097363">
    <property type="term" value="F:protein O-acetylglucosaminyltransferase activity"/>
    <property type="evidence" value="ECO:0007669"/>
    <property type="project" value="UniProtKB-EC"/>
</dbReference>
<feature type="domain" description="O-GlcNAc transferase C-terminal" evidence="9">
    <location>
        <begin position="495"/>
        <end position="670"/>
    </location>
</feature>
<organism evidence="10 11">
    <name type="scientific">Gemmata massiliana</name>
    <dbReference type="NCBI Taxonomy" id="1210884"/>
    <lineage>
        <taxon>Bacteria</taxon>
        <taxon>Pseudomonadati</taxon>
        <taxon>Planctomycetota</taxon>
        <taxon>Planctomycetia</taxon>
        <taxon>Gemmatales</taxon>
        <taxon>Gemmataceae</taxon>
        <taxon>Gemmata</taxon>
    </lineage>
</organism>
<reference evidence="10 11" key="1">
    <citation type="submission" date="2019-05" db="EMBL/GenBank/DDBJ databases">
        <authorList>
            <consortium name="Science for Life Laboratories"/>
        </authorList>
    </citation>
    <scope>NUCLEOTIDE SEQUENCE [LARGE SCALE GENOMIC DNA]</scope>
    <source>
        <strain evidence="10">Soil9</strain>
    </source>
</reference>
<sequence>MATAEDLFQRTVAAHQSGALDEAEQGYRQLLDALPGHPACLTNLGSILAHRGENEEAERLYLESIASDPSQLNTLFNLGNLYRRTGRSAQAVPLYEDALRISPSAPLVLVNLGLAVSDDGDWPRAVECFSRAVNVTPDVADGLNLLGDALARCGRRDEAIAAFREVVSRFPDAPRGYCNLGLHLAAAGQTDEAIEVLERAVALRADYPEAHNALGVAYEAVGRTDDAQTAYQNAVRLRPAFVDAWANLGTSLGEHGRTTEAVEALRRALELAPNPIAQSSLLSNLLYSSTLIPEQLRDEHVAWATAFADSLAPAERPHKRDQGTPGRIRVGYVFGEFRSRASRAFLEALLTNHDRTQFHITAYPNTGRQSEDYDRLRRLADSWKPIVHLPDDRAAALIRSDEIDVLVDLNGHGPGNRLLVFARGPAPIQINLFGYPATTGMRAMDFRVTDSQIDPSGAESLYTEKLLRLPDLSWLYVPPTNAPAPTPPPASRRAFTFGCLNHPGKLSDACVDAWAEILKSVPKSRLVLLVGQSVHSSADIAARFTQRGVVPDRLELVYRLSGNDYFEAYQPFDVTLDPFPYGGAVTTCDSLWMGVPVLTAVGRDARGRQGMSLLNALGLPEFIADTPEQLVTLAATWADQRDALADLRGSLRDMVSNSPLTDAATYVKHLEAAYRSV</sequence>
<evidence type="ECO:0000256" key="4">
    <source>
        <dbReference type="ARBA" id="ARBA00022676"/>
    </source>
</evidence>
<dbReference type="KEGG" id="gms:SOIL9_69120"/>
<proteinExistence type="inferred from homology"/>
<dbReference type="SMART" id="SM00028">
    <property type="entry name" value="TPR"/>
    <property type="match status" value="8"/>
</dbReference>
<protein>
    <recommendedName>
        <fullName evidence="3">protein O-GlcNAc transferase</fullName>
        <ecNumber evidence="3">2.4.1.255</ecNumber>
    </recommendedName>
</protein>
<evidence type="ECO:0000313" key="10">
    <source>
        <dbReference type="EMBL" id="VTR90802.1"/>
    </source>
</evidence>
<feature type="domain" description="O-GlcNAc transferase C-terminal" evidence="9">
    <location>
        <begin position="322"/>
        <end position="471"/>
    </location>
</feature>
<keyword evidence="7 8" id="KW-0802">TPR repeat</keyword>
<dbReference type="InterPro" id="IPR013105">
    <property type="entry name" value="TPR_2"/>
</dbReference>
<accession>A0A6P2CUL9</accession>
<feature type="repeat" description="TPR" evidence="8">
    <location>
        <begin position="38"/>
        <end position="71"/>
    </location>
</feature>
<feature type="repeat" description="TPR" evidence="8">
    <location>
        <begin position="140"/>
        <end position="173"/>
    </location>
</feature>
<dbReference type="SUPFAM" id="SSF48452">
    <property type="entry name" value="TPR-like"/>
    <property type="match status" value="1"/>
</dbReference>
<evidence type="ECO:0000256" key="8">
    <source>
        <dbReference type="PROSITE-ProRule" id="PRU00339"/>
    </source>
</evidence>
<name>A0A6P2CUL9_9BACT</name>
<dbReference type="Proteomes" id="UP000464178">
    <property type="component" value="Chromosome"/>
</dbReference>
<evidence type="ECO:0000256" key="5">
    <source>
        <dbReference type="ARBA" id="ARBA00022679"/>
    </source>
</evidence>
<evidence type="ECO:0000256" key="1">
    <source>
        <dbReference type="ARBA" id="ARBA00004922"/>
    </source>
</evidence>
<dbReference type="PANTHER" id="PTHR44835:SF1">
    <property type="entry name" value="PROTEIN O-GLCNAC TRANSFERASE"/>
    <property type="match status" value="1"/>
</dbReference>
<dbReference type="Gene3D" id="3.40.50.11380">
    <property type="match status" value="1"/>
</dbReference>
<keyword evidence="4" id="KW-0328">Glycosyltransferase</keyword>
<dbReference type="Pfam" id="PF07719">
    <property type="entry name" value="TPR_2"/>
    <property type="match status" value="1"/>
</dbReference>
<feature type="repeat" description="TPR" evidence="8">
    <location>
        <begin position="174"/>
        <end position="207"/>
    </location>
</feature>
<dbReference type="Gene3D" id="3.40.50.2000">
    <property type="entry name" value="Glycogen Phosphorylase B"/>
    <property type="match status" value="1"/>
</dbReference>
<dbReference type="InterPro" id="IPR019734">
    <property type="entry name" value="TPR_rpt"/>
</dbReference>
<dbReference type="EMBL" id="LR593886">
    <property type="protein sequence ID" value="VTR90802.1"/>
    <property type="molecule type" value="Genomic_DNA"/>
</dbReference>
<keyword evidence="11" id="KW-1185">Reference proteome</keyword>
<dbReference type="EC" id="2.4.1.255" evidence="3"/>